<name>A0A0S2K8Z3_9GAMM</name>
<dbReference type="EMBL" id="CP013189">
    <property type="protein sequence ID" value="ALO44807.1"/>
    <property type="molecule type" value="Genomic_DNA"/>
</dbReference>
<feature type="chain" id="PRO_5006601289" evidence="1">
    <location>
        <begin position="21"/>
        <end position="290"/>
    </location>
</feature>
<sequence length="290" mass="32345" precursor="true">MKTQFKTMFAVAATAAAVSAFWVSQDASVVQAQQSVASNEIPRTPDGKPNFSGIWQSMSAAEWSLEPAEARHGPLAALQAGAHLAFPPSVGYVEGGTIPYKAGMRAQQEENKRNWLQGDPATQCKLPGVPRATYMPYPFQIFQGPDATLISYQFAGADRIVHMDKVVEAQVDTWMGINNGSWDGDTLVIDVTGQMPDTWFDRSGHYHSGWDMHVQERYTMVDRNTIDYSATITDPNVFEEPWTISMKLYRHQDENMQMLEFKCVEFVEELIYGHLRAPGDPIGDGVTPIY</sequence>
<gene>
    <name evidence="2" type="ORF">PS2015_111</name>
</gene>
<dbReference type="STRING" id="1249552.PS2015_111"/>
<keyword evidence="3" id="KW-1185">Reference proteome</keyword>
<feature type="signal peptide" evidence="1">
    <location>
        <begin position="1"/>
        <end position="20"/>
    </location>
</feature>
<proteinExistence type="predicted"/>
<dbReference type="RefSeq" id="WP_058020339.1">
    <property type="nucleotide sequence ID" value="NZ_CP013189.1"/>
</dbReference>
<dbReference type="Proteomes" id="UP000065641">
    <property type="component" value="Chromosome"/>
</dbReference>
<dbReference type="KEGG" id="pspi:PS2015_111"/>
<accession>A0A0S2K8Z3</accession>
<dbReference type="AlphaFoldDB" id="A0A0S2K8Z3"/>
<evidence type="ECO:0000313" key="3">
    <source>
        <dbReference type="Proteomes" id="UP000065641"/>
    </source>
</evidence>
<reference evidence="2 3" key="1">
    <citation type="submission" date="2015-11" db="EMBL/GenBank/DDBJ databases">
        <authorList>
            <person name="Zhang Y."/>
            <person name="Guo Z."/>
        </authorList>
    </citation>
    <scope>NUCLEOTIDE SEQUENCE [LARGE SCALE GENOMIC DNA]</scope>
    <source>
        <strain evidence="2 3">KCTC 32221</strain>
    </source>
</reference>
<evidence type="ECO:0000256" key="1">
    <source>
        <dbReference type="SAM" id="SignalP"/>
    </source>
</evidence>
<keyword evidence="1" id="KW-0732">Signal</keyword>
<dbReference type="OrthoDB" id="7054794at2"/>
<organism evidence="2 3">
    <name type="scientific">Pseudohongiella spirulinae</name>
    <dbReference type="NCBI Taxonomy" id="1249552"/>
    <lineage>
        <taxon>Bacteria</taxon>
        <taxon>Pseudomonadati</taxon>
        <taxon>Pseudomonadota</taxon>
        <taxon>Gammaproteobacteria</taxon>
        <taxon>Pseudomonadales</taxon>
        <taxon>Pseudohongiellaceae</taxon>
        <taxon>Pseudohongiella</taxon>
    </lineage>
</organism>
<protein>
    <submittedName>
        <fullName evidence="2">Uncharacterized protein</fullName>
    </submittedName>
</protein>
<evidence type="ECO:0000313" key="2">
    <source>
        <dbReference type="EMBL" id="ALO44807.1"/>
    </source>
</evidence>